<dbReference type="PANTHER" id="PTHR42748">
    <property type="entry name" value="NITROGEN METABOLITE REPRESSION PROTEIN NMRA FAMILY MEMBER"/>
    <property type="match status" value="1"/>
</dbReference>
<evidence type="ECO:0000256" key="1">
    <source>
        <dbReference type="ARBA" id="ARBA00022857"/>
    </source>
</evidence>
<keyword evidence="4" id="KW-1185">Reference proteome</keyword>
<dbReference type="Proteomes" id="UP000564644">
    <property type="component" value="Unassembled WGS sequence"/>
</dbReference>
<dbReference type="SUPFAM" id="SSF51735">
    <property type="entry name" value="NAD(P)-binding Rossmann-fold domains"/>
    <property type="match status" value="1"/>
</dbReference>
<dbReference type="InterPro" id="IPR036291">
    <property type="entry name" value="NAD(P)-bd_dom_sf"/>
</dbReference>
<protein>
    <submittedName>
        <fullName evidence="3">NAD(P)H-binding protein</fullName>
    </submittedName>
</protein>
<evidence type="ECO:0000259" key="2">
    <source>
        <dbReference type="Pfam" id="PF13460"/>
    </source>
</evidence>
<name>A0A7X0ST55_9BACL</name>
<evidence type="ECO:0000313" key="3">
    <source>
        <dbReference type="EMBL" id="MBB6735643.1"/>
    </source>
</evidence>
<feature type="domain" description="NAD(P)-binding" evidence="2">
    <location>
        <begin position="7"/>
        <end position="172"/>
    </location>
</feature>
<gene>
    <name evidence="3" type="ORF">H7C18_32505</name>
</gene>
<proteinExistence type="predicted"/>
<dbReference type="EMBL" id="JACJVO010000052">
    <property type="protein sequence ID" value="MBB6735643.1"/>
    <property type="molecule type" value="Genomic_DNA"/>
</dbReference>
<reference evidence="3 4" key="1">
    <citation type="submission" date="2020-08" db="EMBL/GenBank/DDBJ databases">
        <title>Cohnella phylogeny.</title>
        <authorList>
            <person name="Dunlap C."/>
        </authorList>
    </citation>
    <scope>NUCLEOTIDE SEQUENCE [LARGE SCALE GENOMIC DNA]</scope>
    <source>
        <strain evidence="3 4">CBP 2801</strain>
    </source>
</reference>
<dbReference type="AlphaFoldDB" id="A0A7X0ST55"/>
<organism evidence="3 4">
    <name type="scientific">Cohnella zeiphila</name>
    <dbReference type="NCBI Taxonomy" id="2761120"/>
    <lineage>
        <taxon>Bacteria</taxon>
        <taxon>Bacillati</taxon>
        <taxon>Bacillota</taxon>
        <taxon>Bacilli</taxon>
        <taxon>Bacillales</taxon>
        <taxon>Paenibacillaceae</taxon>
        <taxon>Cohnella</taxon>
    </lineage>
</organism>
<dbReference type="RefSeq" id="WP_185133297.1">
    <property type="nucleotide sequence ID" value="NZ_JACJVO010000052.1"/>
</dbReference>
<dbReference type="Pfam" id="PF13460">
    <property type="entry name" value="NAD_binding_10"/>
    <property type="match status" value="1"/>
</dbReference>
<accession>A0A7X0ST55</accession>
<comment type="caution">
    <text evidence="3">The sequence shown here is derived from an EMBL/GenBank/DDBJ whole genome shotgun (WGS) entry which is preliminary data.</text>
</comment>
<evidence type="ECO:0000313" key="4">
    <source>
        <dbReference type="Proteomes" id="UP000564644"/>
    </source>
</evidence>
<sequence>MKVAIVGGTGMLGRHVSRELRARGHEARALSRSSEEYPVDLTTGEGLEAALGGCDAVVDASNNATSKAATVLVEGTRHLLAAERSAGIGHHVCVSIVGCERVPFGYFKAKADQEREVEGGPVPWSIVRATQFHEYVRALFEQAGRWKVVPKLDAPLQTVAVAEVARAVADVVEGGPLAGRLEIAGPEIIGAGELARIWRRVTGRRALLLPVPLPGKLGQALRSGAATQRQPHITGSTRFEAWLKAEGR</sequence>
<keyword evidence="1" id="KW-0521">NADP</keyword>
<dbReference type="InterPro" id="IPR051164">
    <property type="entry name" value="NmrA-like_oxidored"/>
</dbReference>
<dbReference type="InterPro" id="IPR016040">
    <property type="entry name" value="NAD(P)-bd_dom"/>
</dbReference>
<dbReference type="PANTHER" id="PTHR42748:SF3">
    <property type="entry name" value="BLL4366 PROTEIN"/>
    <property type="match status" value="1"/>
</dbReference>
<dbReference type="Gene3D" id="3.40.50.720">
    <property type="entry name" value="NAD(P)-binding Rossmann-like Domain"/>
    <property type="match status" value="1"/>
</dbReference>